<feature type="compositionally biased region" description="Basic and acidic residues" evidence="2">
    <location>
        <begin position="2637"/>
        <end position="2670"/>
    </location>
</feature>
<feature type="compositionally biased region" description="Polar residues" evidence="2">
    <location>
        <begin position="1511"/>
        <end position="1523"/>
    </location>
</feature>
<organism evidence="3 4">
    <name type="scientific">Mesorhabditis belari</name>
    <dbReference type="NCBI Taxonomy" id="2138241"/>
    <lineage>
        <taxon>Eukaryota</taxon>
        <taxon>Metazoa</taxon>
        <taxon>Ecdysozoa</taxon>
        <taxon>Nematoda</taxon>
        <taxon>Chromadorea</taxon>
        <taxon>Rhabditida</taxon>
        <taxon>Rhabditina</taxon>
        <taxon>Rhabditomorpha</taxon>
        <taxon>Rhabditoidea</taxon>
        <taxon>Rhabditidae</taxon>
        <taxon>Mesorhabditinae</taxon>
        <taxon>Mesorhabditis</taxon>
    </lineage>
</organism>
<sequence>MEMRSGNHHDEDEEHHLNGGNGEHQETLHSHPSTTQLQHQIHEAEFRLSSMRDEFDHQLASARLETENATRNAQYLRDTVDRLEGEMRNLRERERQSTSRSFMEEFNPQQTVLQADLLSQQELEALRERAGELETALRTAQRVREELADQLNHIGAENFELRERISVLQRDTEELTQLRLTNRQLYEALNQLPPQENERFVEEIQRLKAELEALAPRHHEICRQLADAHQQVATWQYRSEQAENQLLMSQGSSVELVEPLQQSNQNYEEVNQLRKEVNSLKDELDHARLSLAETREVQKEVELLKAELEEERKQTEAKWDEVCEKLIKGAERPQQESPAGKASRKASLDEMHCYLDAYAEKCKRLEEELKETKGKIEHGSSSYESSRNASPELEAELAVCQQRIADLEKRLEDKSARIAQIEQDLQAAYEKIETDKLEKKKLKTAVKQLRDKQGTTVEKITAAQVEPTITISQVQQSSSHSVNELPVEQNLQELENRLQKAELESFENHRLLEDVRAELHRTRTIAQQKEWEFEEKIEQLEQEKKCESEQKASVEAQEQDLRIRSQQTIQDLETKVYGLQEELYGQSQAESMHEIESREKRITMEHQIQDLQNRLQFVEEAKVKAERDVNRLSAELETLREGNEEKERTFQEQISIMEEQQIELSFRAENAEESFNLSDLHETAKALQSKVDELRAELAIALTNLEAQQEENQRIRENGGDPELIERLQQEIRSLTFTLQKKDYELTSVQDRLTIAEQQAIVNEVVIETTNNGEEIEHESLLRATAATSNAVNSLLTTAPRSPLNTQENAQIDSQAQHHFPLVHHVAQMDQQNYWTQQQQQQPNHQPGFVSSDWPQAQQQQYYAYQSHSPQQHHHSQFPSVHQQEHQYYNHGQPPQILQVDPENQETPVLASTPVPTPRDNAEKSNFQSSPSFSVPVPQLNTNTEKDLFAENQLLRECVNETSRMHDSLGTDVERLQELRAELETAIEALQAEIWSLNGQLKASVLDRENLSDRVADLDSQLIVEKRRADQIDQELSEQVELTEKAQRQAAESENESNRRLAECLEMENRREELEKSYAQLMEYYTQLHASYNALYTSVNSAKQDGATETDLSTSDVTRGQEALRLYGEYRHQFTLIREQTTSLREAFRDFAQDLTRTDLTSLESSIGTELARIETASRRVNEIRQNLANPGTSHRDEEIGEVIDSLIQDCGLEISLEADLIAKVDEVATLLQSKIREIEETRKAVLQQQRICSALEDRLSKAEENSGPDGDTRQELAVTQMMLRQKNYEISELQARVEELKEAVTELSTSRENEQAARLATRQADVDSLFRANADLAHTNVRLQNEMDERREIRGDRDEQQDEIERLREVETTLNTQLAALDRQILDDRRKVADLERQLEEARNRASIFETQLHTQQELLNNQQSPPVDEEMIDELARLRDVEKLLNQTINGFEEKLMEAEERIHELEIEIDEAKEKQGSTQVTKRDSNEGWGWGDEEEVNVERKEMPTLEQTPNQSETLQNELKEAEKKRSEAEEKAEWMEKEMEEMRGEYDGLVETITQLRVEQMEWRKKIEEMENELTRDRLEKEELQRRLEEGEQQKEEDGWGESWKEEKQDDQLAESLAVEKKQRADAEEQKELLKAKVQSLLEKIDCLENEFMEKIEEKDSIENELREKIETVEKEKMELEMKMDEGKGDAGWGDDEWKENNENDENGEKMAEAETQILTLRAELDAKEESLADTKKKAEILQSQLDQVERERQQLAEHLQQFENQKTDDGWGEEWNAGNEITTNAQLIDEKEQLQKEIGKLEKEIETLSKKLDETEGNYEEILEELRVEVTVLREKLEQSNNEIGALREQLERSEPEMAKDERNEEWGWGDDENGPTQTNAQITTLEARLEELSLKLTIAERQIEEKEMRFGEMKEDNEQMEIEMNELRTTIERISRELAEKMAQLEQVDGVQSEMDNLREELNRLKVERKEMEKNLEMLEAQKKPQEEEEWGWGDKEENGQGVNAELQTKIEELKAEVEIASRSIENLKLEIHQKETDAVEALELQETLQGEVNELLHQLQETKQELGKEKNERNELQQCLEHSKQQEDRLAKELTEQAEQSERNEIGEMEELRSQLKAAHKKCSLLMDSESRLLEQVDEYGAQADLQREEAERLQKVINQLEAQILDQEESREKIKEMEKKLEEQNDRSVESSAAQEQAKELEELKKKLQKKEEKIEVLIVGKQETEKRMGEAQKRLQAVEQERDTAKRLYDELRAKLLAAKRKAAATKTSQSSRRSSIASTSAPLEHEIPEEPTFVAQLTQHSPRFDSSVDSTTSQYPLDGALGELAVKFEAFLEELGEIFNVHHEYIDEIRTTFKTLTEKKTTESSGNGDEILERMIERQNLIDELGNEVDRLRDELKEKEIENLEFRAQTQNLDSLIKREKEKYTQLEEILNGKENEFREETTRIHGELQEKMEELKDLQKLFEETRDLQRILENEREELKDERDALVVKNTELQLENGQLYKESEKKLQAEKVNFERDLQEKTVEMERLGELLEEAKAQQKTLEDEKDSMREEIETITIRVSEIDAKNERLREKLENSEKRATEEEDLAEVTQKIQQELVEAGEKAQRIEEENMQLKDLLQSVKDEEASQGEEMKEKERRLKEEMEKIQDESNRIIQDQKDEIDELKLNLERSRTALACQENKISQHKTESEEKDQKNQTLQNQLSVIREELEMERQRVTTNERSENEEARIEELQEKLHQAEQINETLETRISGLETINSSEIKQKEIQLQDLQSQFDESLSKIAFLEASLESISVESEALRSSSDLTGPQISALTFENETLKKDSEENKEKLKRIEAKIGDLQSKHLQSEKEKDEEIAKLGKEIEERKEETRNQREQIVTLSEDFARIQSDLREKVAQVLILESTAREGEGEIEKLQVQISYLLSEREMLTTELETSTISLQQQQKAEEAHGEQIELLNNEIQDLQQKLSEQTMELVESGRAKQEISLPLGGAANEEVQDLRSDCVRLESQLRTAHDRILDLQKEIFSQQQRVECRDRNIVDLRNELSSFRQQLQHLQFENEQLRRSMSNRDPAERIIAMEREVTEIKTRLQNRNDALMEDLRTTEQQLEIKSQREQEALKNAEKIAEVAEEWQLKCETAMQEMEALRRCAEETARLGNALERSRSDQMDLVRQLEESEQTAKRAQQEKDALHAQLTIVSQQLDDRTERLRKAAETKMHNVLRLVELESRLNASRLTVAEQRRCQNTPLEGEPDSSVEIGENDSPQPSREELIERLTAAEARIRELENPEIISSNPDDEAIEDDHEIEFLSASLLDRSLEDGNLVDGIETHLERESESGETQSQLDQNDEIDNDQEFLRPQQVRDFN</sequence>
<name>A0AAF3EID5_9BILA</name>
<dbReference type="Proteomes" id="UP000887575">
    <property type="component" value="Unassembled WGS sequence"/>
</dbReference>
<dbReference type="WBParaSite" id="MBELARI_LOCUS13787.1">
    <property type="protein sequence ID" value="MBELARI_LOCUS13787.1"/>
    <property type="gene ID" value="MBELARI_LOCUS13787"/>
</dbReference>
<evidence type="ECO:0000313" key="3">
    <source>
        <dbReference type="Proteomes" id="UP000887575"/>
    </source>
</evidence>
<feature type="coiled-coil region" evidence="1">
    <location>
        <begin position="1036"/>
        <end position="1084"/>
    </location>
</feature>
<feature type="compositionally biased region" description="Low complexity" evidence="2">
    <location>
        <begin position="2277"/>
        <end position="2294"/>
    </location>
</feature>
<protein>
    <submittedName>
        <fullName evidence="4">Uncharacterized protein</fullName>
    </submittedName>
</protein>
<dbReference type="PANTHER" id="PTHR45615">
    <property type="entry name" value="MYOSIN HEAVY CHAIN, NON-MUSCLE"/>
    <property type="match status" value="1"/>
</dbReference>
<feature type="coiled-coil region" evidence="1">
    <location>
        <begin position="2834"/>
        <end position="2900"/>
    </location>
</feature>
<feature type="compositionally biased region" description="Basic and acidic residues" evidence="2">
    <location>
        <begin position="1687"/>
        <end position="1696"/>
    </location>
</feature>
<reference evidence="4" key="1">
    <citation type="submission" date="2024-02" db="UniProtKB">
        <authorList>
            <consortium name="WormBaseParasite"/>
        </authorList>
    </citation>
    <scope>IDENTIFICATION</scope>
</reference>
<proteinExistence type="predicted"/>
<feature type="coiled-coil region" evidence="1">
    <location>
        <begin position="484"/>
        <end position="557"/>
    </location>
</feature>
<feature type="compositionally biased region" description="Basic and acidic residues" evidence="2">
    <location>
        <begin position="1"/>
        <end position="29"/>
    </location>
</feature>
<feature type="region of interest" description="Disordered" evidence="2">
    <location>
        <begin position="1477"/>
        <end position="1546"/>
    </location>
</feature>
<evidence type="ECO:0000256" key="2">
    <source>
        <dbReference type="SAM" id="MobiDB-lite"/>
    </source>
</evidence>
<feature type="region of interest" description="Disordered" evidence="2">
    <location>
        <begin position="908"/>
        <end position="939"/>
    </location>
</feature>
<feature type="compositionally biased region" description="Low complexity" evidence="2">
    <location>
        <begin position="834"/>
        <end position="846"/>
    </location>
</feature>
<keyword evidence="3" id="KW-1185">Reference proteome</keyword>
<dbReference type="Gene3D" id="1.20.1480.30">
    <property type="entry name" value="Designed four-helix bundle protein"/>
    <property type="match status" value="1"/>
</dbReference>
<feature type="coiled-coil region" evidence="1">
    <location>
        <begin position="66"/>
        <end position="150"/>
    </location>
</feature>
<evidence type="ECO:0000313" key="4">
    <source>
        <dbReference type="WBParaSite" id="MBELARI_LOCUS13787.1"/>
    </source>
</evidence>
<feature type="region of interest" description="Disordered" evidence="2">
    <location>
        <begin position="1687"/>
        <end position="1716"/>
    </location>
</feature>
<feature type="compositionally biased region" description="Basic and acidic residues" evidence="2">
    <location>
        <begin position="3344"/>
        <end position="3353"/>
    </location>
</feature>
<feature type="coiled-coil region" evidence="1">
    <location>
        <begin position="2957"/>
        <end position="3218"/>
    </location>
</feature>
<feature type="compositionally biased region" description="Low complexity" evidence="2">
    <location>
        <begin position="855"/>
        <end position="870"/>
    </location>
</feature>
<feature type="region of interest" description="Disordered" evidence="2">
    <location>
        <begin position="3258"/>
        <end position="3285"/>
    </location>
</feature>
<feature type="region of interest" description="Disordered" evidence="2">
    <location>
        <begin position="1853"/>
        <end position="1886"/>
    </location>
</feature>
<feature type="region of interest" description="Disordered" evidence="2">
    <location>
        <begin position="1577"/>
        <end position="1636"/>
    </location>
</feature>
<feature type="compositionally biased region" description="Basic and acidic residues" evidence="2">
    <location>
        <begin position="2701"/>
        <end position="2711"/>
    </location>
</feature>
<feature type="coiled-coil region" evidence="1">
    <location>
        <begin position="601"/>
        <end position="649"/>
    </location>
</feature>
<feature type="region of interest" description="Disordered" evidence="2">
    <location>
        <begin position="1987"/>
        <end position="2013"/>
    </location>
</feature>
<accession>A0AAF3EID5</accession>
<feature type="region of interest" description="Disordered" evidence="2">
    <location>
        <begin position="2695"/>
        <end position="2716"/>
    </location>
</feature>
<dbReference type="PANTHER" id="PTHR45615:SF63">
    <property type="entry name" value="CHROMOSOME UNDETERMINED SCAFFOLD_10, WHOLE GENOME SHOTGUN SEQUENCE"/>
    <property type="match status" value="1"/>
</dbReference>
<feature type="compositionally biased region" description="Basic and acidic residues" evidence="2">
    <location>
        <begin position="1857"/>
        <end position="1874"/>
    </location>
</feature>
<feature type="compositionally biased region" description="Low complexity" evidence="2">
    <location>
        <begin position="927"/>
        <end position="939"/>
    </location>
</feature>
<feature type="compositionally biased region" description="Basic and acidic residues" evidence="2">
    <location>
        <begin position="1625"/>
        <end position="1636"/>
    </location>
</feature>
<feature type="coiled-coil region" evidence="1">
    <location>
        <begin position="966"/>
        <end position="1000"/>
    </location>
</feature>
<feature type="region of interest" description="Disordered" evidence="2">
    <location>
        <begin position="2073"/>
        <end position="2120"/>
    </location>
</feature>
<feature type="coiled-coil region" evidence="1">
    <location>
        <begin position="260"/>
        <end position="452"/>
    </location>
</feature>
<feature type="region of interest" description="Disordered" evidence="2">
    <location>
        <begin position="1"/>
        <end position="39"/>
    </location>
</feature>
<feature type="compositionally biased region" description="Polar residues" evidence="2">
    <location>
        <begin position="30"/>
        <end position="39"/>
    </location>
</feature>
<feature type="compositionally biased region" description="Basic and acidic residues" evidence="2">
    <location>
        <begin position="1524"/>
        <end position="1546"/>
    </location>
</feature>
<keyword evidence="1" id="KW-0175">Coiled coil</keyword>
<feature type="compositionally biased region" description="Basic and acidic residues" evidence="2">
    <location>
        <begin position="1477"/>
        <end position="1490"/>
    </location>
</feature>
<feature type="region of interest" description="Disordered" evidence="2">
    <location>
        <begin position="2186"/>
        <end position="2209"/>
    </location>
</feature>
<feature type="compositionally biased region" description="Basic and acidic residues" evidence="2">
    <location>
        <begin position="2186"/>
        <end position="2200"/>
    </location>
</feature>
<feature type="region of interest" description="Disordered" evidence="2">
    <location>
        <begin position="3342"/>
        <end position="3383"/>
    </location>
</feature>
<feature type="compositionally biased region" description="Basic and acidic residues" evidence="2">
    <location>
        <begin position="1706"/>
        <end position="1716"/>
    </location>
</feature>
<feature type="region of interest" description="Disordered" evidence="2">
    <location>
        <begin position="834"/>
        <end position="886"/>
    </location>
</feature>
<feature type="compositionally biased region" description="Basic and acidic residues" evidence="2">
    <location>
        <begin position="1577"/>
        <end position="1618"/>
    </location>
</feature>
<evidence type="ECO:0000256" key="1">
    <source>
        <dbReference type="SAM" id="Coils"/>
    </source>
</evidence>
<feature type="region of interest" description="Disordered" evidence="2">
    <location>
        <begin position="2275"/>
        <end position="2300"/>
    </location>
</feature>
<feature type="region of interest" description="Disordered" evidence="2">
    <location>
        <begin position="2631"/>
        <end position="2670"/>
    </location>
</feature>
<feature type="coiled-coil region" evidence="1">
    <location>
        <begin position="1246"/>
        <end position="1318"/>
    </location>
</feature>
<feature type="coiled-coil region" evidence="1">
    <location>
        <begin position="677"/>
        <end position="718"/>
    </location>
</feature>
<feature type="coiled-coil region" evidence="1">
    <location>
        <begin position="1344"/>
        <end position="1420"/>
    </location>
</feature>